<organism evidence="3 4">
    <name type="scientific">Prorocentrum cordatum</name>
    <dbReference type="NCBI Taxonomy" id="2364126"/>
    <lineage>
        <taxon>Eukaryota</taxon>
        <taxon>Sar</taxon>
        <taxon>Alveolata</taxon>
        <taxon>Dinophyceae</taxon>
        <taxon>Prorocentrales</taxon>
        <taxon>Prorocentraceae</taxon>
        <taxon>Prorocentrum</taxon>
    </lineage>
</organism>
<dbReference type="PANTHER" id="PTHR11102">
    <property type="entry name" value="SEL-1-LIKE PROTEIN"/>
    <property type="match status" value="1"/>
</dbReference>
<dbReference type="SUPFAM" id="SSF51197">
    <property type="entry name" value="Clavaminate synthase-like"/>
    <property type="match status" value="1"/>
</dbReference>
<sequence length="812" mass="87353">MYMHSFGPSVIQHAAHVDSRLPVPLEAGDVVTCRFDTAHGIQVSEGCLFSVVVWFRGKDPKTAPWLEREAEAGDSDAQALLGRVFSQGDLGRARDDAEAVRWLELASSQDHPDAQHALGLLIAGDRRGGGGAASESVAGHAGAEACWRAAALQGHSRAQRLLGELLLGGQGAGRQGEGVHWLREAAQQGDADAAFQLSEVLSEGEAREPQQAAAYLEEAARGGHVAAQRALGFRLLPGGGDRGAQALQHLTSAAQGGDVESQLFLAGMMRQSPKTEALSMHWLFQAARHGAASAQRDMGHLLLERASSEPDPGGASVLAAIGRAWLGVAGARGDAGVAGSVARARPREAARGCPVAECLELLLERGAPRWVAGGGAEASFLQRVLLDVTEQVVNGQAGSSRVPSPSFHLCMDLMQVHHWHDCLFRWGNNWGTADFPRACTHSGDGGLPEDRDAVVACKAWRGAASADRRQIAEEAFAKLCAQGYVVLEELLPADLVQPLEAQFLEMSGTCTEDLRAGRSQTALPFEAPWSDSWLVCNELVLELVARYICNNDALACEGKEEQAWAFVRWVAGGATTEYYTDAPTEARARPSFGAIDVIHTPGHRMPQLRHRDTNLPGICASLTVNVPLTPLTPRNGPIGFVPRTHVLEAPSVEVQACPPLGSVILYDSFLEHRGCENSTDRSRSVLSMTFDPGVWMRSFDPAYGGQTAWEHHSAFRRKIGQRLEAITAEARGEQPRPDGALADSSRERRVGRCSGSPQCRASAAEQQLELDRATGEWVCERCFDQRLYVDRPRAEGSVDKVGLQPYLGLAAW</sequence>
<evidence type="ECO:0000256" key="2">
    <source>
        <dbReference type="SAM" id="MobiDB-lite"/>
    </source>
</evidence>
<dbReference type="PANTHER" id="PTHR11102:SF160">
    <property type="entry name" value="ERAD-ASSOCIATED E3 UBIQUITIN-PROTEIN LIGASE COMPONENT HRD3"/>
    <property type="match status" value="1"/>
</dbReference>
<protein>
    <submittedName>
        <fullName evidence="3">Uncharacterized protein</fullName>
    </submittedName>
</protein>
<dbReference type="Gene3D" id="2.60.120.620">
    <property type="entry name" value="q2cbj1_9rhob like domain"/>
    <property type="match status" value="1"/>
</dbReference>
<dbReference type="Pfam" id="PF08238">
    <property type="entry name" value="Sel1"/>
    <property type="match status" value="4"/>
</dbReference>
<evidence type="ECO:0000313" key="4">
    <source>
        <dbReference type="Proteomes" id="UP001189429"/>
    </source>
</evidence>
<proteinExistence type="inferred from homology"/>
<reference evidence="3" key="1">
    <citation type="submission" date="2023-10" db="EMBL/GenBank/DDBJ databases">
        <authorList>
            <person name="Chen Y."/>
            <person name="Shah S."/>
            <person name="Dougan E. K."/>
            <person name="Thang M."/>
            <person name="Chan C."/>
        </authorList>
    </citation>
    <scope>NUCLEOTIDE SEQUENCE [LARGE SCALE GENOMIC DNA]</scope>
</reference>
<dbReference type="InterPro" id="IPR011990">
    <property type="entry name" value="TPR-like_helical_dom_sf"/>
</dbReference>
<dbReference type="InterPro" id="IPR006597">
    <property type="entry name" value="Sel1-like"/>
</dbReference>
<evidence type="ECO:0000256" key="1">
    <source>
        <dbReference type="ARBA" id="ARBA00038101"/>
    </source>
</evidence>
<comment type="similarity">
    <text evidence="1">Belongs to the sel-1 family.</text>
</comment>
<keyword evidence="4" id="KW-1185">Reference proteome</keyword>
<gene>
    <name evidence="3" type="ORF">PCOR1329_LOCUS69613</name>
</gene>
<feature type="region of interest" description="Disordered" evidence="2">
    <location>
        <begin position="731"/>
        <end position="757"/>
    </location>
</feature>
<dbReference type="SMART" id="SM00671">
    <property type="entry name" value="SEL1"/>
    <property type="match status" value="5"/>
</dbReference>
<accession>A0ABN9WQG8</accession>
<evidence type="ECO:0000313" key="3">
    <source>
        <dbReference type="EMBL" id="CAK0888933.1"/>
    </source>
</evidence>
<dbReference type="Proteomes" id="UP001189429">
    <property type="component" value="Unassembled WGS sequence"/>
</dbReference>
<name>A0ABN9WQG8_9DINO</name>
<dbReference type="InterPro" id="IPR050767">
    <property type="entry name" value="Sel1_AlgK"/>
</dbReference>
<dbReference type="Gene3D" id="1.25.40.10">
    <property type="entry name" value="Tetratricopeptide repeat domain"/>
    <property type="match status" value="2"/>
</dbReference>
<dbReference type="SUPFAM" id="SSF81901">
    <property type="entry name" value="HCP-like"/>
    <property type="match status" value="1"/>
</dbReference>
<dbReference type="EMBL" id="CAUYUJ010019148">
    <property type="protein sequence ID" value="CAK0888933.1"/>
    <property type="molecule type" value="Genomic_DNA"/>
</dbReference>
<comment type="caution">
    <text evidence="3">The sequence shown here is derived from an EMBL/GenBank/DDBJ whole genome shotgun (WGS) entry which is preliminary data.</text>
</comment>